<dbReference type="STRING" id="660521.SAMN04487949_2010"/>
<feature type="domain" description="ABC3 transporter permease C-terminal" evidence="8">
    <location>
        <begin position="276"/>
        <end position="392"/>
    </location>
</feature>
<evidence type="ECO:0000256" key="1">
    <source>
        <dbReference type="ARBA" id="ARBA00004651"/>
    </source>
</evidence>
<evidence type="ECO:0000313" key="11">
    <source>
        <dbReference type="Proteomes" id="UP000199451"/>
    </source>
</evidence>
<evidence type="ECO:0000256" key="2">
    <source>
        <dbReference type="ARBA" id="ARBA00022475"/>
    </source>
</evidence>
<comment type="subcellular location">
    <subcellularLocation>
        <location evidence="1">Cell membrane</location>
        <topology evidence="1">Multi-pass membrane protein</topology>
    </subcellularLocation>
</comment>
<dbReference type="Pfam" id="PF02687">
    <property type="entry name" value="FtsX"/>
    <property type="match status" value="1"/>
</dbReference>
<accession>A0A1G9U2P0</accession>
<evidence type="ECO:0000256" key="5">
    <source>
        <dbReference type="ARBA" id="ARBA00023136"/>
    </source>
</evidence>
<feature type="transmembrane region" description="Helical" evidence="7">
    <location>
        <begin position="46"/>
        <end position="70"/>
    </location>
</feature>
<dbReference type="GO" id="GO:0005886">
    <property type="term" value="C:plasma membrane"/>
    <property type="evidence" value="ECO:0007669"/>
    <property type="project" value="UniProtKB-SubCell"/>
</dbReference>
<name>A0A1G9U2P0_9EURY</name>
<dbReference type="PANTHER" id="PTHR30572">
    <property type="entry name" value="MEMBRANE COMPONENT OF TRANSPORTER-RELATED"/>
    <property type="match status" value="1"/>
</dbReference>
<organism evidence="10 11">
    <name type="scientific">Halogranum gelatinilyticum</name>
    <dbReference type="NCBI Taxonomy" id="660521"/>
    <lineage>
        <taxon>Archaea</taxon>
        <taxon>Methanobacteriati</taxon>
        <taxon>Methanobacteriota</taxon>
        <taxon>Stenosarchaea group</taxon>
        <taxon>Halobacteria</taxon>
        <taxon>Halobacteriales</taxon>
        <taxon>Haloferacaceae</taxon>
    </lineage>
</organism>
<dbReference type="InterPro" id="IPR025857">
    <property type="entry name" value="MacB_PCD"/>
</dbReference>
<reference evidence="11" key="1">
    <citation type="submission" date="2016-10" db="EMBL/GenBank/DDBJ databases">
        <authorList>
            <person name="Varghese N."/>
            <person name="Submissions S."/>
        </authorList>
    </citation>
    <scope>NUCLEOTIDE SEQUENCE [LARGE SCALE GENOMIC DNA]</scope>
    <source>
        <strain evidence="11">CGMCC 1.10119</strain>
    </source>
</reference>
<dbReference type="AlphaFoldDB" id="A0A1G9U2P0"/>
<keyword evidence="3 7" id="KW-0812">Transmembrane</keyword>
<evidence type="ECO:0000256" key="6">
    <source>
        <dbReference type="ARBA" id="ARBA00038076"/>
    </source>
</evidence>
<feature type="transmembrane region" description="Helical" evidence="7">
    <location>
        <begin position="365"/>
        <end position="384"/>
    </location>
</feature>
<evidence type="ECO:0000256" key="7">
    <source>
        <dbReference type="SAM" id="Phobius"/>
    </source>
</evidence>
<dbReference type="GO" id="GO:0022857">
    <property type="term" value="F:transmembrane transporter activity"/>
    <property type="evidence" value="ECO:0007669"/>
    <property type="project" value="TreeGrafter"/>
</dbReference>
<dbReference type="Pfam" id="PF12704">
    <property type="entry name" value="MacB_PCD"/>
    <property type="match status" value="1"/>
</dbReference>
<protein>
    <submittedName>
        <fullName evidence="10">Putative ABC transport system permease protein</fullName>
    </submittedName>
</protein>
<comment type="similarity">
    <text evidence="6">Belongs to the ABC-4 integral membrane protein family.</text>
</comment>
<keyword evidence="5 7" id="KW-0472">Membrane</keyword>
<dbReference type="PANTHER" id="PTHR30572:SF4">
    <property type="entry name" value="ABC TRANSPORTER PERMEASE YTRF"/>
    <property type="match status" value="1"/>
</dbReference>
<dbReference type="InterPro" id="IPR003838">
    <property type="entry name" value="ABC3_permease_C"/>
</dbReference>
<evidence type="ECO:0000259" key="8">
    <source>
        <dbReference type="Pfam" id="PF02687"/>
    </source>
</evidence>
<sequence length="400" mass="41914">MSRLDRLGRLSRPGSLNDIEAVEALDDRYPSVLLARRNLTRNRLRSGLAVLGIVIGVFAIAALGILGTVLELTASDSLGGLGNQVIVTPNAETGSQTIDPRDVQAIRRVAEGAEVVPLVSGGAVAERGESRSFVTLYGTEDPSALFTAADGDLPERHARGAIVGSGVAADLGVDVGRTLTIEGREYRIVAVLAPSEGISPVSPDGAVILPPAAFVEDEYTQVIIQADSGTQAGRIADGIREQLNAREDRVDIFELSSIVDQIGDFFDLLSAFLLAIGSISLFVAGVSILNVMLMSTNERREEIGVFRAVGVQKRDVIRMILVEAAMLGLVGGVLGVLLAVVGTAGLYVFVAEVTLSAVLAVQNGLYLLGAFAFGVVVSLLSGAYPAWKAANERPVDAIRG</sequence>
<feature type="transmembrane region" description="Helical" evidence="7">
    <location>
        <begin position="268"/>
        <end position="293"/>
    </location>
</feature>
<dbReference type="Proteomes" id="UP000199451">
    <property type="component" value="Unassembled WGS sequence"/>
</dbReference>
<dbReference type="OrthoDB" id="11469at2157"/>
<feature type="domain" description="MacB-like periplasmic core" evidence="9">
    <location>
        <begin position="46"/>
        <end position="241"/>
    </location>
</feature>
<keyword evidence="2" id="KW-1003">Cell membrane</keyword>
<keyword evidence="11" id="KW-1185">Reference proteome</keyword>
<evidence type="ECO:0000256" key="4">
    <source>
        <dbReference type="ARBA" id="ARBA00022989"/>
    </source>
</evidence>
<dbReference type="InterPro" id="IPR050250">
    <property type="entry name" value="Macrolide_Exporter_MacB"/>
</dbReference>
<dbReference type="RefSeq" id="WP_089697275.1">
    <property type="nucleotide sequence ID" value="NZ_FNHL01000002.1"/>
</dbReference>
<evidence type="ECO:0000256" key="3">
    <source>
        <dbReference type="ARBA" id="ARBA00022692"/>
    </source>
</evidence>
<feature type="transmembrane region" description="Helical" evidence="7">
    <location>
        <begin position="324"/>
        <end position="350"/>
    </location>
</feature>
<keyword evidence="4 7" id="KW-1133">Transmembrane helix</keyword>
<dbReference type="EMBL" id="FNHL01000002">
    <property type="protein sequence ID" value="SDM54093.1"/>
    <property type="molecule type" value="Genomic_DNA"/>
</dbReference>
<gene>
    <name evidence="10" type="ORF">SAMN04487949_2010</name>
</gene>
<proteinExistence type="inferred from homology"/>
<evidence type="ECO:0000259" key="9">
    <source>
        <dbReference type="Pfam" id="PF12704"/>
    </source>
</evidence>
<evidence type="ECO:0000313" key="10">
    <source>
        <dbReference type="EMBL" id="SDM54093.1"/>
    </source>
</evidence>